<dbReference type="Pfam" id="PF00707">
    <property type="entry name" value="IF3_C"/>
    <property type="match status" value="1"/>
</dbReference>
<evidence type="ECO:0000259" key="6">
    <source>
        <dbReference type="Pfam" id="PF05198"/>
    </source>
</evidence>
<evidence type="ECO:0000256" key="1">
    <source>
        <dbReference type="ARBA" id="ARBA00005439"/>
    </source>
</evidence>
<organism evidence="7 8">
    <name type="scientific">Candidatus Tagabacteria bacterium CG09_land_8_20_14_0_10_41_14</name>
    <dbReference type="NCBI Taxonomy" id="1975021"/>
    <lineage>
        <taxon>Bacteria</taxon>
        <taxon>Candidatus Tagaibacteriota</taxon>
    </lineage>
</organism>
<dbReference type="NCBIfam" id="TIGR00168">
    <property type="entry name" value="infC"/>
    <property type="match status" value="1"/>
</dbReference>
<keyword evidence="2 7" id="KW-0396">Initiation factor</keyword>
<dbReference type="Gene3D" id="3.10.20.80">
    <property type="entry name" value="Translation initiation factor 3 (IF-3), N-terminal domain"/>
    <property type="match status" value="1"/>
</dbReference>
<dbReference type="PANTHER" id="PTHR10938:SF0">
    <property type="entry name" value="TRANSLATION INITIATION FACTOR IF-3, MITOCHONDRIAL"/>
    <property type="match status" value="1"/>
</dbReference>
<evidence type="ECO:0000313" key="8">
    <source>
        <dbReference type="Proteomes" id="UP000230353"/>
    </source>
</evidence>
<keyword evidence="3" id="KW-0648">Protein biosynthesis</keyword>
<evidence type="ECO:0000256" key="2">
    <source>
        <dbReference type="ARBA" id="ARBA00022540"/>
    </source>
</evidence>
<evidence type="ECO:0000256" key="4">
    <source>
        <dbReference type="NCBIfam" id="TIGR00168"/>
    </source>
</evidence>
<dbReference type="GO" id="GO:0032790">
    <property type="term" value="P:ribosome disassembly"/>
    <property type="evidence" value="ECO:0007669"/>
    <property type="project" value="TreeGrafter"/>
</dbReference>
<evidence type="ECO:0000259" key="5">
    <source>
        <dbReference type="Pfam" id="PF00707"/>
    </source>
</evidence>
<sequence length="180" mass="20738">MKNSPRYLKRLLKKPKINNEIRTGQVRVIDDEKGNLGVLDTSKALEIAKEKGLDLIEISPNAKPPVVKIIELGKYLYQENKKQKEAAKGSQETEMKYIRIHLGTSENDLGLKARNASAFLKKGHRVKAELFLRGREKYLAREFLKERLERVLNLISEDYKVLQDVKKGPRGIFVIIEKNR</sequence>
<dbReference type="GO" id="GO:0005737">
    <property type="term" value="C:cytoplasm"/>
    <property type="evidence" value="ECO:0007669"/>
    <property type="project" value="UniProtKB-ARBA"/>
</dbReference>
<dbReference type="SUPFAM" id="SSF54364">
    <property type="entry name" value="Translation initiation factor IF3, N-terminal domain"/>
    <property type="match status" value="1"/>
</dbReference>
<dbReference type="InterPro" id="IPR019814">
    <property type="entry name" value="Translation_initiation_fac_3_N"/>
</dbReference>
<comment type="caution">
    <text evidence="7">The sequence shown here is derived from an EMBL/GenBank/DDBJ whole genome shotgun (WGS) entry which is preliminary data.</text>
</comment>
<dbReference type="Proteomes" id="UP000230353">
    <property type="component" value="Unassembled WGS sequence"/>
</dbReference>
<comment type="similarity">
    <text evidence="1">Belongs to the IF-3 family.</text>
</comment>
<dbReference type="SUPFAM" id="SSF55200">
    <property type="entry name" value="Translation initiation factor IF3, C-terminal domain"/>
    <property type="match status" value="1"/>
</dbReference>
<reference evidence="8" key="1">
    <citation type="submission" date="2017-09" db="EMBL/GenBank/DDBJ databases">
        <title>Depth-based differentiation of microbial function through sediment-hosted aquifers and enrichment of novel symbionts in the deep terrestrial subsurface.</title>
        <authorList>
            <person name="Probst A.J."/>
            <person name="Ladd B."/>
            <person name="Jarett J.K."/>
            <person name="Geller-Mcgrath D.E."/>
            <person name="Sieber C.M.K."/>
            <person name="Emerson J.B."/>
            <person name="Anantharaman K."/>
            <person name="Thomas B.C."/>
            <person name="Malmstrom R."/>
            <person name="Stieglmeier M."/>
            <person name="Klingl A."/>
            <person name="Woyke T."/>
            <person name="Ryan C.M."/>
            <person name="Banfield J.F."/>
        </authorList>
    </citation>
    <scope>NUCLEOTIDE SEQUENCE [LARGE SCALE GENOMIC DNA]</scope>
</reference>
<dbReference type="InterPro" id="IPR036787">
    <property type="entry name" value="T_IF-3_N_sf"/>
</dbReference>
<dbReference type="Gene3D" id="3.30.110.10">
    <property type="entry name" value="Translation initiation factor 3 (IF-3), C-terminal domain"/>
    <property type="match status" value="1"/>
</dbReference>
<feature type="domain" description="Translation initiation factor 3 C-terminal" evidence="5">
    <location>
        <begin position="94"/>
        <end position="177"/>
    </location>
</feature>
<dbReference type="Pfam" id="PF05198">
    <property type="entry name" value="IF3_N"/>
    <property type="match status" value="1"/>
</dbReference>
<name>A0A2H0WM77_9BACT</name>
<dbReference type="AlphaFoldDB" id="A0A2H0WM77"/>
<dbReference type="PANTHER" id="PTHR10938">
    <property type="entry name" value="TRANSLATION INITIATION FACTOR IF-3"/>
    <property type="match status" value="1"/>
</dbReference>
<dbReference type="InterPro" id="IPR001288">
    <property type="entry name" value="Translation_initiation_fac_3"/>
</dbReference>
<dbReference type="InterPro" id="IPR036788">
    <property type="entry name" value="T_IF-3_C_sf"/>
</dbReference>
<feature type="domain" description="Translation initiation factor 3 N-terminal" evidence="6">
    <location>
        <begin position="17"/>
        <end position="86"/>
    </location>
</feature>
<dbReference type="EMBL" id="PEZL01000005">
    <property type="protein sequence ID" value="PIS13705.1"/>
    <property type="molecule type" value="Genomic_DNA"/>
</dbReference>
<proteinExistence type="inferred from homology"/>
<evidence type="ECO:0000256" key="3">
    <source>
        <dbReference type="ARBA" id="ARBA00022917"/>
    </source>
</evidence>
<accession>A0A2H0WM77</accession>
<dbReference type="GO" id="GO:0043022">
    <property type="term" value="F:ribosome binding"/>
    <property type="evidence" value="ECO:0007669"/>
    <property type="project" value="TreeGrafter"/>
</dbReference>
<protein>
    <recommendedName>
        <fullName evidence="4">Translation initiation factor IF-3</fullName>
    </recommendedName>
</protein>
<dbReference type="InterPro" id="IPR019815">
    <property type="entry name" value="Translation_initiation_fac_3_C"/>
</dbReference>
<evidence type="ECO:0000313" key="7">
    <source>
        <dbReference type="EMBL" id="PIS13705.1"/>
    </source>
</evidence>
<dbReference type="GO" id="GO:0003743">
    <property type="term" value="F:translation initiation factor activity"/>
    <property type="evidence" value="ECO:0007669"/>
    <property type="project" value="UniProtKB-UniRule"/>
</dbReference>
<gene>
    <name evidence="7" type="primary">infC</name>
    <name evidence="7" type="ORF">COT67_00320</name>
</gene>